<keyword evidence="3" id="KW-1185">Reference proteome</keyword>
<reference evidence="2" key="2">
    <citation type="submission" date="2020-05" db="UniProtKB">
        <authorList>
            <consortium name="EnsemblMetazoa"/>
        </authorList>
    </citation>
    <scope>IDENTIFICATION</scope>
    <source>
        <strain evidence="2">WRAIR2</strain>
    </source>
</reference>
<protein>
    <submittedName>
        <fullName evidence="2">Uncharacterized protein</fullName>
    </submittedName>
</protein>
<reference evidence="3" key="1">
    <citation type="submission" date="2013-03" db="EMBL/GenBank/DDBJ databases">
        <title>The Genome Sequence of Anopheles dirus WRAIR2.</title>
        <authorList>
            <consortium name="The Broad Institute Genomics Platform"/>
            <person name="Neafsey D.E."/>
            <person name="Walton C."/>
            <person name="Walker B."/>
            <person name="Young S.K."/>
            <person name="Zeng Q."/>
            <person name="Gargeya S."/>
            <person name="Fitzgerald M."/>
            <person name="Haas B."/>
            <person name="Abouelleil A."/>
            <person name="Allen A.W."/>
            <person name="Alvarado L."/>
            <person name="Arachchi H.M."/>
            <person name="Berlin A.M."/>
            <person name="Chapman S.B."/>
            <person name="Gainer-Dewar J."/>
            <person name="Goldberg J."/>
            <person name="Griggs A."/>
            <person name="Gujja S."/>
            <person name="Hansen M."/>
            <person name="Howarth C."/>
            <person name="Imamovic A."/>
            <person name="Ireland A."/>
            <person name="Larimer J."/>
            <person name="McCowan C."/>
            <person name="Murphy C."/>
            <person name="Pearson M."/>
            <person name="Poon T.W."/>
            <person name="Priest M."/>
            <person name="Roberts A."/>
            <person name="Saif S."/>
            <person name="Shea T."/>
            <person name="Sisk P."/>
            <person name="Sykes S."/>
            <person name="Wortman J."/>
            <person name="Nusbaum C."/>
            <person name="Birren B."/>
        </authorList>
    </citation>
    <scope>NUCLEOTIDE SEQUENCE [LARGE SCALE GENOMIC DNA]</scope>
    <source>
        <strain evidence="3">WRAIR2</strain>
    </source>
</reference>
<feature type="region of interest" description="Disordered" evidence="1">
    <location>
        <begin position="50"/>
        <end position="79"/>
    </location>
</feature>
<dbReference type="VEuPathDB" id="VectorBase:ADIR001111"/>
<feature type="region of interest" description="Disordered" evidence="1">
    <location>
        <begin position="291"/>
        <end position="347"/>
    </location>
</feature>
<evidence type="ECO:0000313" key="3">
    <source>
        <dbReference type="Proteomes" id="UP000075884"/>
    </source>
</evidence>
<evidence type="ECO:0000313" key="2">
    <source>
        <dbReference type="EnsemblMetazoa" id="ADIR001111-PA"/>
    </source>
</evidence>
<dbReference type="STRING" id="7168.A0A182N0F6"/>
<dbReference type="Proteomes" id="UP000075884">
    <property type="component" value="Unassembled WGS sequence"/>
</dbReference>
<feature type="compositionally biased region" description="Pro residues" evidence="1">
    <location>
        <begin position="300"/>
        <end position="311"/>
    </location>
</feature>
<dbReference type="EnsemblMetazoa" id="ADIR001111-RA">
    <property type="protein sequence ID" value="ADIR001111-PA"/>
    <property type="gene ID" value="ADIR001111"/>
</dbReference>
<accession>A0A182N0F6</accession>
<sequence>MRSPPPETAAAAAAAERDRQRQIFRLHQDVWRTSAHQSVDVCRINSMFSSSAGSVQPDRLAEDGCGSATASELPSGDGHVYEDVRAPGSEPTDTCSELGPEPIYAVVDVRAKRSRRLARLLEPDGEPAGTGRKVSVSLPQISDGAELTCVVAGAAAGQRRAGAARSCSNYDDYEDVNFLVAAVHRASEDAHSVGSQELFGEHIYEPIRVAETRLPSVTMAGSSSSLPARAEHTGSGLWRQLKRLHLDGSWRRLTLRTRDTRPAAAAATGTVLEGLGRRLDSHRRSIKQRLKSLRDRIDPTAPPPPDGPPACPSNTSTGSRSRKSRSLDSFLRTEGPDGATEPAVLSV</sequence>
<dbReference type="AlphaFoldDB" id="A0A182N0F6"/>
<evidence type="ECO:0000256" key="1">
    <source>
        <dbReference type="SAM" id="MobiDB-lite"/>
    </source>
</evidence>
<name>A0A182N0F6_9DIPT</name>
<proteinExistence type="predicted"/>
<organism evidence="2 3">
    <name type="scientific">Anopheles dirus</name>
    <dbReference type="NCBI Taxonomy" id="7168"/>
    <lineage>
        <taxon>Eukaryota</taxon>
        <taxon>Metazoa</taxon>
        <taxon>Ecdysozoa</taxon>
        <taxon>Arthropoda</taxon>
        <taxon>Hexapoda</taxon>
        <taxon>Insecta</taxon>
        <taxon>Pterygota</taxon>
        <taxon>Neoptera</taxon>
        <taxon>Endopterygota</taxon>
        <taxon>Diptera</taxon>
        <taxon>Nematocera</taxon>
        <taxon>Culicoidea</taxon>
        <taxon>Culicidae</taxon>
        <taxon>Anophelinae</taxon>
        <taxon>Anopheles</taxon>
    </lineage>
</organism>